<protein>
    <submittedName>
        <fullName evidence="1">Uncharacterized protein</fullName>
    </submittedName>
</protein>
<dbReference type="Proteomes" id="UP000799324">
    <property type="component" value="Unassembled WGS sequence"/>
</dbReference>
<reference evidence="1" key="1">
    <citation type="journal article" date="2020" name="Stud. Mycol.">
        <title>101 Dothideomycetes genomes: a test case for predicting lifestyles and emergence of pathogens.</title>
        <authorList>
            <person name="Haridas S."/>
            <person name="Albert R."/>
            <person name="Binder M."/>
            <person name="Bloem J."/>
            <person name="Labutti K."/>
            <person name="Salamov A."/>
            <person name="Andreopoulos B."/>
            <person name="Baker S."/>
            <person name="Barry K."/>
            <person name="Bills G."/>
            <person name="Bluhm B."/>
            <person name="Cannon C."/>
            <person name="Castanera R."/>
            <person name="Culley D."/>
            <person name="Daum C."/>
            <person name="Ezra D."/>
            <person name="Gonzalez J."/>
            <person name="Henrissat B."/>
            <person name="Kuo A."/>
            <person name="Liang C."/>
            <person name="Lipzen A."/>
            <person name="Lutzoni F."/>
            <person name="Magnuson J."/>
            <person name="Mondo S."/>
            <person name="Nolan M."/>
            <person name="Ohm R."/>
            <person name="Pangilinan J."/>
            <person name="Park H.-J."/>
            <person name="Ramirez L."/>
            <person name="Alfaro M."/>
            <person name="Sun H."/>
            <person name="Tritt A."/>
            <person name="Yoshinaga Y."/>
            <person name="Zwiers L.-H."/>
            <person name="Turgeon B."/>
            <person name="Goodwin S."/>
            <person name="Spatafora J."/>
            <person name="Crous P."/>
            <person name="Grigoriev I."/>
        </authorList>
    </citation>
    <scope>NUCLEOTIDE SEQUENCE</scope>
    <source>
        <strain evidence="1">CBS 122681</strain>
    </source>
</reference>
<dbReference type="OrthoDB" id="5379086at2759"/>
<evidence type="ECO:0000313" key="1">
    <source>
        <dbReference type="EMBL" id="KAF2647452.1"/>
    </source>
</evidence>
<keyword evidence="2" id="KW-1185">Reference proteome</keyword>
<sequence>MPAAAGGSGSGDPDMVLIGELLEDISRNPPAIQARKLLTEHYIAIGWLDAATENALELKKLAPTDPDVTQFIVILSKKSEPPPAPPTPIIKKKPVATVRQLKARKNPQAPVQLSGNLDASRQELTQGYDKLRQKAKFLLVDLLHLQALQKKNGLQTSKNTPRIQAIVEGRTTSVVQAGPANARSVASQMQENPERAVEIAITDLEAILSRLEDSEEDVKRSHLVKRMRAVEVALPEDKKSSPEIAFMHVEHENLDRNYVNDETMLGDAVKDIERENFWVTEDNYAWDMEELAQAITVNGGVMRNPLSRQMFTPKDIRGIVSHTHGKGLAALQVAQHEMSKGVRDGTIVEMEKLAALLLDDQSADSLPSRHAVDEFLAYVATLPELEQKALDGLRCPAKDTHTGQAYDFTIGESVRDAKGNRVCFHKTGDFIQQAAAYLRQNRGAAPDSADKCIVM</sequence>
<organism evidence="1 2">
    <name type="scientific">Lophiostoma macrostomum CBS 122681</name>
    <dbReference type="NCBI Taxonomy" id="1314788"/>
    <lineage>
        <taxon>Eukaryota</taxon>
        <taxon>Fungi</taxon>
        <taxon>Dikarya</taxon>
        <taxon>Ascomycota</taxon>
        <taxon>Pezizomycotina</taxon>
        <taxon>Dothideomycetes</taxon>
        <taxon>Pleosporomycetidae</taxon>
        <taxon>Pleosporales</taxon>
        <taxon>Lophiostomataceae</taxon>
        <taxon>Lophiostoma</taxon>
    </lineage>
</organism>
<dbReference type="AlphaFoldDB" id="A0A6A6SJ78"/>
<accession>A0A6A6SJ78</accession>
<dbReference type="EMBL" id="MU004618">
    <property type="protein sequence ID" value="KAF2647452.1"/>
    <property type="molecule type" value="Genomic_DNA"/>
</dbReference>
<proteinExistence type="predicted"/>
<evidence type="ECO:0000313" key="2">
    <source>
        <dbReference type="Proteomes" id="UP000799324"/>
    </source>
</evidence>
<gene>
    <name evidence="1" type="ORF">K491DRAFT_709197</name>
</gene>
<name>A0A6A6SJ78_9PLEO</name>